<keyword evidence="4" id="KW-1185">Reference proteome</keyword>
<dbReference type="GO" id="GO:0005506">
    <property type="term" value="F:iron ion binding"/>
    <property type="evidence" value="ECO:0007669"/>
    <property type="project" value="InterPro"/>
</dbReference>
<dbReference type="EMBL" id="JADYXP020000028">
    <property type="protein sequence ID" value="KAL0099396.1"/>
    <property type="molecule type" value="Genomic_DNA"/>
</dbReference>
<evidence type="ECO:0000256" key="1">
    <source>
        <dbReference type="ARBA" id="ARBA00023033"/>
    </source>
</evidence>
<comment type="caution">
    <text evidence="3">The sequence shown here is derived from an EMBL/GenBank/DDBJ whole genome shotgun (WGS) entry which is preliminary data.</text>
</comment>
<keyword evidence="2" id="KW-1133">Transmembrane helix</keyword>
<reference evidence="3 4" key="1">
    <citation type="submission" date="2023-03" db="EMBL/GenBank/DDBJ databases">
        <title>High recombination rates correlate with genetic variation in Cardiocondyla obscurior ants.</title>
        <authorList>
            <person name="Errbii M."/>
        </authorList>
    </citation>
    <scope>NUCLEOTIDE SEQUENCE [LARGE SCALE GENOMIC DNA]</scope>
    <source>
        <strain evidence="3">Alpha-2009</strain>
        <tissue evidence="3">Whole body</tissue>
    </source>
</reference>
<dbReference type="GO" id="GO:0016705">
    <property type="term" value="F:oxidoreductase activity, acting on paired donors, with incorporation or reduction of molecular oxygen"/>
    <property type="evidence" value="ECO:0007669"/>
    <property type="project" value="InterPro"/>
</dbReference>
<keyword evidence="2" id="KW-0812">Transmembrane</keyword>
<name>A0AAW2E6T8_9HYME</name>
<evidence type="ECO:0000256" key="2">
    <source>
        <dbReference type="SAM" id="Phobius"/>
    </source>
</evidence>
<keyword evidence="2" id="KW-0472">Membrane</keyword>
<organism evidence="3 4">
    <name type="scientific">Cardiocondyla obscurior</name>
    <dbReference type="NCBI Taxonomy" id="286306"/>
    <lineage>
        <taxon>Eukaryota</taxon>
        <taxon>Metazoa</taxon>
        <taxon>Ecdysozoa</taxon>
        <taxon>Arthropoda</taxon>
        <taxon>Hexapoda</taxon>
        <taxon>Insecta</taxon>
        <taxon>Pterygota</taxon>
        <taxon>Neoptera</taxon>
        <taxon>Endopterygota</taxon>
        <taxon>Hymenoptera</taxon>
        <taxon>Apocrita</taxon>
        <taxon>Aculeata</taxon>
        <taxon>Formicoidea</taxon>
        <taxon>Formicidae</taxon>
        <taxon>Myrmicinae</taxon>
        <taxon>Cardiocondyla</taxon>
    </lineage>
</organism>
<proteinExistence type="predicted"/>
<evidence type="ECO:0000313" key="3">
    <source>
        <dbReference type="EMBL" id="KAL0099396.1"/>
    </source>
</evidence>
<dbReference type="SUPFAM" id="SSF48264">
    <property type="entry name" value="Cytochrome P450"/>
    <property type="match status" value="1"/>
</dbReference>
<dbReference type="GO" id="GO:0004497">
    <property type="term" value="F:monooxygenase activity"/>
    <property type="evidence" value="ECO:0007669"/>
    <property type="project" value="UniProtKB-KW"/>
</dbReference>
<dbReference type="Gene3D" id="1.10.630.10">
    <property type="entry name" value="Cytochrome P450"/>
    <property type="match status" value="1"/>
</dbReference>
<evidence type="ECO:0008006" key="5">
    <source>
        <dbReference type="Google" id="ProtNLM"/>
    </source>
</evidence>
<dbReference type="InterPro" id="IPR036396">
    <property type="entry name" value="Cyt_P450_sf"/>
</dbReference>
<dbReference type="GO" id="GO:0020037">
    <property type="term" value="F:heme binding"/>
    <property type="evidence" value="ECO:0007669"/>
    <property type="project" value="InterPro"/>
</dbReference>
<accession>A0AAW2E6T8</accession>
<gene>
    <name evidence="3" type="ORF">PUN28_020142</name>
</gene>
<evidence type="ECO:0000313" key="4">
    <source>
        <dbReference type="Proteomes" id="UP001430953"/>
    </source>
</evidence>
<sequence>MISATLVLLVFILFVYNYYVRNGKNGRLINLIPGPPVYPIIGCIHPFLISRDDLWTFFTIACDTYSVIFKTWYCFVPVVYISHPDDLEVIKDFTFLFLYFIICKLAVRWFFFYFNKLI</sequence>
<dbReference type="AlphaFoldDB" id="A0AAW2E6T8"/>
<dbReference type="Proteomes" id="UP001430953">
    <property type="component" value="Unassembled WGS sequence"/>
</dbReference>
<protein>
    <recommendedName>
        <fullName evidence="5">Cytochrome P450</fullName>
    </recommendedName>
</protein>
<feature type="transmembrane region" description="Helical" evidence="2">
    <location>
        <begin position="93"/>
        <end position="114"/>
    </location>
</feature>
<keyword evidence="1" id="KW-0503">Monooxygenase</keyword>
<keyword evidence="1" id="KW-0560">Oxidoreductase</keyword>